<evidence type="ECO:0000313" key="4">
    <source>
        <dbReference type="Proteomes" id="UP001141629"/>
    </source>
</evidence>
<keyword evidence="1" id="KW-0175">Coiled coil</keyword>
<organism evidence="3 4">
    <name type="scientific">Mycobacterium yunnanensis</name>
    <dbReference type="NCBI Taxonomy" id="368477"/>
    <lineage>
        <taxon>Bacteria</taxon>
        <taxon>Bacillati</taxon>
        <taxon>Actinomycetota</taxon>
        <taxon>Actinomycetes</taxon>
        <taxon>Mycobacteriales</taxon>
        <taxon>Mycobacteriaceae</taxon>
        <taxon>Mycobacterium</taxon>
    </lineage>
</organism>
<evidence type="ECO:0000313" key="3">
    <source>
        <dbReference type="EMBL" id="MCV7422995.1"/>
    </source>
</evidence>
<feature type="region of interest" description="Disordered" evidence="2">
    <location>
        <begin position="57"/>
        <end position="79"/>
    </location>
</feature>
<evidence type="ECO:0000256" key="1">
    <source>
        <dbReference type="SAM" id="Coils"/>
    </source>
</evidence>
<feature type="coiled-coil region" evidence="1">
    <location>
        <begin position="21"/>
        <end position="52"/>
    </location>
</feature>
<protein>
    <submittedName>
        <fullName evidence="3">Uncharacterized protein</fullName>
    </submittedName>
</protein>
<evidence type="ECO:0000256" key="2">
    <source>
        <dbReference type="SAM" id="MobiDB-lite"/>
    </source>
</evidence>
<reference evidence="3" key="2">
    <citation type="journal article" date="2022" name="BMC Genomics">
        <title>Comparative genome analysis of mycobacteria focusing on tRNA and non-coding RNA.</title>
        <authorList>
            <person name="Behra P.R.K."/>
            <person name="Pettersson B.M.F."/>
            <person name="Ramesh M."/>
            <person name="Das S."/>
            <person name="Dasgupta S."/>
            <person name="Kirsebom L.A."/>
        </authorList>
    </citation>
    <scope>NUCLEOTIDE SEQUENCE</scope>
    <source>
        <strain evidence="3">DSM 44838</strain>
    </source>
</reference>
<gene>
    <name evidence="3" type="ORF">H7K45_20795</name>
</gene>
<comment type="caution">
    <text evidence="3">The sequence shown here is derived from an EMBL/GenBank/DDBJ whole genome shotgun (WGS) entry which is preliminary data.</text>
</comment>
<name>A0A9X2Z3K0_9MYCO</name>
<dbReference type="Proteomes" id="UP001141629">
    <property type="component" value="Unassembled WGS sequence"/>
</dbReference>
<dbReference type="AlphaFoldDB" id="A0A9X2Z3K0"/>
<accession>A0A9X2Z3K0</accession>
<keyword evidence="4" id="KW-1185">Reference proteome</keyword>
<proteinExistence type="predicted"/>
<reference evidence="3" key="1">
    <citation type="submission" date="2020-07" db="EMBL/GenBank/DDBJ databases">
        <authorList>
            <person name="Pettersson B.M.F."/>
            <person name="Behra P.R.K."/>
            <person name="Ramesh M."/>
            <person name="Das S."/>
            <person name="Dasgupta S."/>
            <person name="Kirsebom L.A."/>
        </authorList>
    </citation>
    <scope>NUCLEOTIDE SEQUENCE</scope>
    <source>
        <strain evidence="3">DSM 44838</strain>
    </source>
</reference>
<sequence length="79" mass="9176">MTDTRSPEWDRLGYFADNMPNDDEIEEARELIAKARELMEKAERQTAAARALFAPRTTTPAKWRPPIQRYPSRGPSDRK</sequence>
<dbReference type="EMBL" id="JACKVK010000011">
    <property type="protein sequence ID" value="MCV7422995.1"/>
    <property type="molecule type" value="Genomic_DNA"/>
</dbReference>
<dbReference type="RefSeq" id="WP_263997884.1">
    <property type="nucleotide sequence ID" value="NZ_JACKVK010000011.1"/>
</dbReference>